<dbReference type="RefSeq" id="XP_024715058.1">
    <property type="nucleotide sequence ID" value="XM_024857178.1"/>
</dbReference>
<dbReference type="EMBL" id="PYFQ01000002">
    <property type="protein sequence ID" value="PSK39968.1"/>
    <property type="molecule type" value="Genomic_DNA"/>
</dbReference>
<evidence type="ECO:0000313" key="3">
    <source>
        <dbReference type="EMBL" id="PSK39968.1"/>
    </source>
</evidence>
<feature type="region of interest" description="Disordered" evidence="1">
    <location>
        <begin position="108"/>
        <end position="203"/>
    </location>
</feature>
<dbReference type="VEuPathDB" id="FungiDB:C7M61_001779"/>
<keyword evidence="2" id="KW-0732">Signal</keyword>
<evidence type="ECO:0000313" key="4">
    <source>
        <dbReference type="Proteomes" id="UP000241107"/>
    </source>
</evidence>
<name>A0A2P7YVG9_9ASCO</name>
<dbReference type="AlphaFoldDB" id="A0A2P7YVG9"/>
<feature type="compositionally biased region" description="Low complexity" evidence="1">
    <location>
        <begin position="139"/>
        <end position="203"/>
    </location>
</feature>
<comment type="caution">
    <text evidence="3">The sequence shown here is derived from an EMBL/GenBank/DDBJ whole genome shotgun (WGS) entry which is preliminary data.</text>
</comment>
<protein>
    <submittedName>
        <fullName evidence="3">Uncharacterized protein</fullName>
    </submittedName>
</protein>
<dbReference type="OrthoDB" id="4094832at2759"/>
<feature type="compositionally biased region" description="Low complexity" evidence="1">
    <location>
        <begin position="112"/>
        <end position="131"/>
    </location>
</feature>
<accession>A0A2P7YVG9</accession>
<feature type="region of interest" description="Disordered" evidence="1">
    <location>
        <begin position="64"/>
        <end position="92"/>
    </location>
</feature>
<feature type="compositionally biased region" description="Acidic residues" evidence="1">
    <location>
        <begin position="78"/>
        <end position="92"/>
    </location>
</feature>
<dbReference type="Proteomes" id="UP000241107">
    <property type="component" value="Unassembled WGS sequence"/>
</dbReference>
<sequence>MLYLAILALLGTPALGEEARTYEYSDDRLFTVVFSGSNVQHIATTKTTITGDTSTRERTFLTYTGEGARPTGEASLNDTDESDPELDAEDLYSSDDDGIFIAMHEDEEAVTEEASGSASSEASSEASASDSGTLASALGSDTSASGSGSETSGESETSATSGSETSASGTSGSATSGTTSGTSGTDSGSSDSETSGNNGAALSNGLGTFFAAAVLALL</sequence>
<evidence type="ECO:0000256" key="2">
    <source>
        <dbReference type="SAM" id="SignalP"/>
    </source>
</evidence>
<feature type="chain" id="PRO_5015151676" evidence="2">
    <location>
        <begin position="17"/>
        <end position="218"/>
    </location>
</feature>
<gene>
    <name evidence="3" type="ORF">C7M61_001779</name>
</gene>
<proteinExistence type="predicted"/>
<organism evidence="3 4">
    <name type="scientific">Candidozyma pseudohaemuli</name>
    <dbReference type="NCBI Taxonomy" id="418784"/>
    <lineage>
        <taxon>Eukaryota</taxon>
        <taxon>Fungi</taxon>
        <taxon>Dikarya</taxon>
        <taxon>Ascomycota</taxon>
        <taxon>Saccharomycotina</taxon>
        <taxon>Pichiomycetes</taxon>
        <taxon>Metschnikowiaceae</taxon>
        <taxon>Candidozyma</taxon>
    </lineage>
</organism>
<dbReference type="GeneID" id="36565169"/>
<feature type="signal peptide" evidence="2">
    <location>
        <begin position="1"/>
        <end position="16"/>
    </location>
</feature>
<keyword evidence="4" id="KW-1185">Reference proteome</keyword>
<evidence type="ECO:0000256" key="1">
    <source>
        <dbReference type="SAM" id="MobiDB-lite"/>
    </source>
</evidence>
<reference evidence="3 4" key="1">
    <citation type="submission" date="2018-03" db="EMBL/GenBank/DDBJ databases">
        <title>Candida pseudohaemulonii genome assembly and annotation.</title>
        <authorList>
            <person name="Munoz J.F."/>
            <person name="Gade L.G."/>
            <person name="Chow N.A."/>
            <person name="Litvintseva A.P."/>
            <person name="Loparev V.N."/>
            <person name="Cuomo C.A."/>
        </authorList>
    </citation>
    <scope>NUCLEOTIDE SEQUENCE [LARGE SCALE GENOMIC DNA]</scope>
    <source>
        <strain evidence="3 4">B12108</strain>
    </source>
</reference>